<dbReference type="AlphaFoldDB" id="A0A4Y2WJE4"/>
<evidence type="ECO:0000256" key="1">
    <source>
        <dbReference type="SAM" id="MobiDB-lite"/>
    </source>
</evidence>
<organism evidence="2 3">
    <name type="scientific">Araneus ventricosus</name>
    <name type="common">Orbweaver spider</name>
    <name type="synonym">Epeira ventricosa</name>
    <dbReference type="NCBI Taxonomy" id="182803"/>
    <lineage>
        <taxon>Eukaryota</taxon>
        <taxon>Metazoa</taxon>
        <taxon>Ecdysozoa</taxon>
        <taxon>Arthropoda</taxon>
        <taxon>Chelicerata</taxon>
        <taxon>Arachnida</taxon>
        <taxon>Araneae</taxon>
        <taxon>Araneomorphae</taxon>
        <taxon>Entelegynae</taxon>
        <taxon>Araneoidea</taxon>
        <taxon>Araneidae</taxon>
        <taxon>Araneus</taxon>
    </lineage>
</organism>
<keyword evidence="3" id="KW-1185">Reference proteome</keyword>
<feature type="region of interest" description="Disordered" evidence="1">
    <location>
        <begin position="101"/>
        <end position="143"/>
    </location>
</feature>
<dbReference type="EMBL" id="BGPR01061712">
    <property type="protein sequence ID" value="GBO37339.1"/>
    <property type="molecule type" value="Genomic_DNA"/>
</dbReference>
<proteinExistence type="predicted"/>
<comment type="caution">
    <text evidence="2">The sequence shown here is derived from an EMBL/GenBank/DDBJ whole genome shotgun (WGS) entry which is preliminary data.</text>
</comment>
<protein>
    <submittedName>
        <fullName evidence="2">Uncharacterized protein</fullName>
    </submittedName>
</protein>
<name>A0A4Y2WJE4_ARAVE</name>
<accession>A0A4Y2WJE4</accession>
<evidence type="ECO:0000313" key="3">
    <source>
        <dbReference type="Proteomes" id="UP000499080"/>
    </source>
</evidence>
<reference evidence="2 3" key="1">
    <citation type="journal article" date="2019" name="Sci. Rep.">
        <title>Orb-weaving spider Araneus ventricosus genome elucidates the spidroin gene catalogue.</title>
        <authorList>
            <person name="Kono N."/>
            <person name="Nakamura H."/>
            <person name="Ohtoshi R."/>
            <person name="Moran D.A.P."/>
            <person name="Shinohara A."/>
            <person name="Yoshida Y."/>
            <person name="Fujiwara M."/>
            <person name="Mori M."/>
            <person name="Tomita M."/>
            <person name="Arakawa K."/>
        </authorList>
    </citation>
    <scope>NUCLEOTIDE SEQUENCE [LARGE SCALE GENOMIC DNA]</scope>
</reference>
<sequence>MTLGTGTCWWCYASVNTATMTLGTGTCWWSYVSVNTATMTIGKGTCWWCYVRVNIDRFMVLQRPPDNKINRRQIYAIQIKFGVSVLSLPIEDPPECRLHILRTSPPTPGGRTAGTRPGRPDGAADPESAALIEGEGPLSRRST</sequence>
<gene>
    <name evidence="2" type="ORF">AVEN_177775_1</name>
</gene>
<dbReference type="Proteomes" id="UP000499080">
    <property type="component" value="Unassembled WGS sequence"/>
</dbReference>
<evidence type="ECO:0000313" key="2">
    <source>
        <dbReference type="EMBL" id="GBO37339.1"/>
    </source>
</evidence>